<dbReference type="InterPro" id="IPR041302">
    <property type="entry name" value="LRR_RI_cap"/>
</dbReference>
<evidence type="ECO:0000256" key="8">
    <source>
        <dbReference type="ARBA" id="ARBA00022737"/>
    </source>
</evidence>
<dbReference type="GO" id="GO:0005634">
    <property type="term" value="C:nucleus"/>
    <property type="evidence" value="ECO:0007669"/>
    <property type="project" value="UniProtKB-SubCell"/>
</dbReference>
<evidence type="ECO:0000313" key="14">
    <source>
        <dbReference type="Proteomes" id="UP000233100"/>
    </source>
</evidence>
<keyword evidence="10" id="KW-0539">Nucleus</keyword>
<dbReference type="Bgee" id="ENSMFAG00000035761">
    <property type="expression patterns" value="Expressed in lung and 13 other cell types or tissues"/>
</dbReference>
<keyword evidence="6" id="KW-0597">Phosphoprotein</keyword>
<dbReference type="Proteomes" id="UP000233100">
    <property type="component" value="Chromosome 14"/>
</dbReference>
<name>A0A2K5VAH7_MACFA</name>
<evidence type="ECO:0000256" key="9">
    <source>
        <dbReference type="ARBA" id="ARBA00022990"/>
    </source>
</evidence>
<dbReference type="PANTHER" id="PTHR45690:SF4">
    <property type="entry name" value="NACHT, LRR AND PYD DOMAINS-CONTAINING PROTEIN 10"/>
    <property type="match status" value="1"/>
</dbReference>
<dbReference type="SMART" id="SM00367">
    <property type="entry name" value="LRR_CC"/>
    <property type="match status" value="5"/>
</dbReference>
<dbReference type="SMART" id="SM00368">
    <property type="entry name" value="LRR_RI"/>
    <property type="match status" value="12"/>
</dbReference>
<dbReference type="SUPFAM" id="SSF52047">
    <property type="entry name" value="RNI-like"/>
    <property type="match status" value="2"/>
</dbReference>
<dbReference type="STRING" id="9541.ENSMFAP00000021717"/>
<dbReference type="GO" id="GO:0005737">
    <property type="term" value="C:cytoplasm"/>
    <property type="evidence" value="ECO:0007669"/>
    <property type="project" value="UniProtKB-SubCell"/>
</dbReference>
<dbReference type="CDD" id="cd00116">
    <property type="entry name" value="LRR_RI"/>
    <property type="match status" value="1"/>
</dbReference>
<evidence type="ECO:0000313" key="13">
    <source>
        <dbReference type="Ensembl" id="ENSMFAP00000021717.2"/>
    </source>
</evidence>
<dbReference type="PANTHER" id="PTHR45690">
    <property type="entry name" value="NACHT, LRR AND PYD DOMAINS-CONTAINING PROTEIN 12"/>
    <property type="match status" value="1"/>
</dbReference>
<comment type="subcellular location">
    <subcellularLocation>
        <location evidence="2">Cytoplasm</location>
    </subcellularLocation>
    <subcellularLocation>
        <location evidence="1">Nucleus</location>
    </subcellularLocation>
</comment>
<dbReference type="FunFam" id="3.80.10.10:FF:001409">
    <property type="entry name" value="Ribonuclease inhibitor"/>
    <property type="match status" value="1"/>
</dbReference>
<dbReference type="InterPro" id="IPR050637">
    <property type="entry name" value="NLRP_innate_immun_reg"/>
</dbReference>
<evidence type="ECO:0000256" key="4">
    <source>
        <dbReference type="ARBA" id="ARBA00014554"/>
    </source>
</evidence>
<evidence type="ECO:0000256" key="5">
    <source>
        <dbReference type="ARBA" id="ARBA00022490"/>
    </source>
</evidence>
<evidence type="ECO:0000256" key="7">
    <source>
        <dbReference type="ARBA" id="ARBA00022614"/>
    </source>
</evidence>
<reference evidence="13 14" key="1">
    <citation type="submission" date="2013-03" db="EMBL/GenBank/DDBJ databases">
        <authorList>
            <person name="Warren W."/>
            <person name="Wilson R.K."/>
        </authorList>
    </citation>
    <scope>NUCLEOTIDE SEQUENCE</scope>
</reference>
<comment type="subunit">
    <text evidence="3">Forms high-affinity heterodimers with RNASE1, ANG and RNASE2.</text>
</comment>
<keyword evidence="8" id="KW-0677">Repeat</keyword>
<gene>
    <name evidence="13" type="primary">RNH1</name>
</gene>
<evidence type="ECO:0000256" key="11">
    <source>
        <dbReference type="ARBA" id="ARBA00032534"/>
    </source>
</evidence>
<reference evidence="13" key="3">
    <citation type="submission" date="2025-09" db="UniProtKB">
        <authorList>
            <consortium name="Ensembl"/>
        </authorList>
    </citation>
    <scope>IDENTIFICATION</scope>
</reference>
<evidence type="ECO:0000256" key="10">
    <source>
        <dbReference type="ARBA" id="ARBA00023242"/>
    </source>
</evidence>
<proteinExistence type="predicted"/>
<keyword evidence="5" id="KW-0963">Cytoplasm</keyword>
<sequence length="434" mass="47073">MSLDIQCEQLSDARWAELLPLLQQCQVVRLDDCGLTEARCGDISSALRVNPALTELSLRSNELGDAGVHCVLQGLQSPSCKIQKLSLQNCYLTGAGCGVLSGTLRSLPTLQELHLSDNLLGDAGLQLLCEGLLDPQCRLEKLQLEYCNLSAASCEPLASVLRAKPDFKELTVSNNDINEAGVRVLCQGLKDSPCQLEALKLESCGITSNNCRDLCSIVASKAWLLHPSSSLRTLWIWECGITAKGCADLCRVLRTKESLKELSLAGNELGDEGARLLCETLLEPGCQLESLWVKSCSFTAACCSHFSSVLTQNKFLLELQISNNRLGDAGVQELCKGLGQPGSVLRVLWLGDCDMSDSSCGSLAATLLANHSLRELDLSNNCLGDAGVLQLVESVRQPGCLLEQLVLYDIYWSEAMEDRLQALEEEKPSLRVIS</sequence>
<organism evidence="13 14">
    <name type="scientific">Macaca fascicularis</name>
    <name type="common">Crab-eating macaque</name>
    <name type="synonym">Cynomolgus monkey</name>
    <dbReference type="NCBI Taxonomy" id="9541"/>
    <lineage>
        <taxon>Eukaryota</taxon>
        <taxon>Metazoa</taxon>
        <taxon>Chordata</taxon>
        <taxon>Craniata</taxon>
        <taxon>Vertebrata</taxon>
        <taxon>Euteleostomi</taxon>
        <taxon>Mammalia</taxon>
        <taxon>Eutheria</taxon>
        <taxon>Euarchontoglires</taxon>
        <taxon>Primates</taxon>
        <taxon>Haplorrhini</taxon>
        <taxon>Catarrhini</taxon>
        <taxon>Cercopithecidae</taxon>
        <taxon>Cercopithecinae</taxon>
        <taxon>Macaca</taxon>
    </lineage>
</organism>
<dbReference type="InterPro" id="IPR006553">
    <property type="entry name" value="Leu-rich_rpt_Cys-con_subtyp"/>
</dbReference>
<evidence type="ECO:0000256" key="2">
    <source>
        <dbReference type="ARBA" id="ARBA00004496"/>
    </source>
</evidence>
<dbReference type="Pfam" id="PF13516">
    <property type="entry name" value="LRR_6"/>
    <property type="match status" value="5"/>
</dbReference>
<dbReference type="Pfam" id="PF18779">
    <property type="entry name" value="LRR_RI_capping"/>
    <property type="match status" value="1"/>
</dbReference>
<evidence type="ECO:0000256" key="3">
    <source>
        <dbReference type="ARBA" id="ARBA00011699"/>
    </source>
</evidence>
<dbReference type="PROSITE" id="PS51450">
    <property type="entry name" value="LRR"/>
    <property type="match status" value="1"/>
</dbReference>
<evidence type="ECO:0000256" key="1">
    <source>
        <dbReference type="ARBA" id="ARBA00004123"/>
    </source>
</evidence>
<accession>A0A2K5VAH7</accession>
<evidence type="ECO:0000256" key="12">
    <source>
        <dbReference type="ARBA" id="ARBA00049613"/>
    </source>
</evidence>
<dbReference type="Ensembl" id="ENSMFAT00000034295.2">
    <property type="protein sequence ID" value="ENSMFAP00000021717.2"/>
    <property type="gene ID" value="ENSMFAG00000035761.2"/>
</dbReference>
<reference evidence="13" key="2">
    <citation type="submission" date="2025-08" db="UniProtKB">
        <authorList>
            <consortium name="Ensembl"/>
        </authorList>
    </citation>
    <scope>IDENTIFICATION</scope>
</reference>
<keyword evidence="14" id="KW-1185">Reference proteome</keyword>
<dbReference type="InterPro" id="IPR001611">
    <property type="entry name" value="Leu-rich_rpt"/>
</dbReference>
<comment type="function">
    <text evidence="12">Ribonuclease inhibitor which inhibits RNASE1, RNASE2 and angiogenin (ANG). May play a role in redox homeostasis. Required to inhibit the cytotoxic tRNA ribonuclease activity of ANG in the cytoplasm in absence of stress. Relocates to the nucleus in response to stress, relieving inhibition of ANG in the cytoplasm, and inhibiting the angiogenic activity of ANG in the nucleus.</text>
</comment>
<keyword evidence="9" id="KW-0007">Acetylation</keyword>
<dbReference type="VEuPathDB" id="HostDB:ENSMFAG00000035761"/>
<dbReference type="InterPro" id="IPR032675">
    <property type="entry name" value="LRR_dom_sf"/>
</dbReference>
<dbReference type="Gene3D" id="3.80.10.10">
    <property type="entry name" value="Ribonuclease Inhibitor"/>
    <property type="match status" value="1"/>
</dbReference>
<dbReference type="GeneTree" id="ENSGT00940000161492"/>
<protein>
    <recommendedName>
        <fullName evidence="4">Ribonuclease inhibitor</fullName>
    </recommendedName>
    <alternativeName>
        <fullName evidence="11">Ribonuclease/angiogenin inhibitor 1</fullName>
    </alternativeName>
</protein>
<keyword evidence="7" id="KW-0433">Leucine-rich repeat</keyword>
<evidence type="ECO:0000256" key="6">
    <source>
        <dbReference type="ARBA" id="ARBA00022553"/>
    </source>
</evidence>
<dbReference type="AlphaFoldDB" id="A0A2K5VAH7"/>